<proteinExistence type="predicted"/>
<sequence length="118" mass="12775">MKVCVPSYRGGLDDYVCEHFGKAESFTIYDTETGEVKVVRNTSEHFGGVGYPPELIKSAGADVVLCSGMGARAIAMFRRFGIKVYMGASGTVRDAIEQFLAGKLVEADEAMGCSHHHH</sequence>
<feature type="domain" description="Dinitrogenase iron-molybdenum cofactor biosynthesis" evidence="1">
    <location>
        <begin position="13"/>
        <end position="100"/>
    </location>
</feature>
<dbReference type="Proteomes" id="UP000054015">
    <property type="component" value="Unassembled WGS sequence"/>
</dbReference>
<reference evidence="3" key="1">
    <citation type="journal article" date="2015" name="MBio">
        <title>Genome-resolved metagenomic analysis reveals roles for candidate phyla and other microbial community members in biogeochemical transformations in oil reservoirs.</title>
        <authorList>
            <person name="Hu P."/>
            <person name="Tom L."/>
            <person name="Singh A."/>
            <person name="Thomas B.C."/>
            <person name="Baker B.J."/>
            <person name="Piceno Y.M."/>
            <person name="Andersen G.L."/>
            <person name="Banfield J.F."/>
        </authorList>
    </citation>
    <scope>NUCLEOTIDE SEQUENCE [LARGE SCALE GENOMIC DNA]</scope>
    <source>
        <strain evidence="3">49_2300</strain>
        <strain evidence="2">49_95</strain>
    </source>
</reference>
<gene>
    <name evidence="2" type="ORF">XD40_0062</name>
    <name evidence="3" type="ORF">XD48_0542</name>
</gene>
<evidence type="ECO:0000313" key="3">
    <source>
        <dbReference type="EMBL" id="KUK07180.1"/>
    </source>
</evidence>
<dbReference type="AlphaFoldDB" id="A0A124FC10"/>
<dbReference type="Proteomes" id="UP000054307">
    <property type="component" value="Unassembled WGS sequence"/>
</dbReference>
<evidence type="ECO:0000313" key="5">
    <source>
        <dbReference type="Proteomes" id="UP000054307"/>
    </source>
</evidence>
<name>A0A124FC10_ARCFL</name>
<dbReference type="CDD" id="cd00851">
    <property type="entry name" value="MTH1175"/>
    <property type="match status" value="1"/>
</dbReference>
<dbReference type="InterPro" id="IPR033913">
    <property type="entry name" value="MTH1175_dom"/>
</dbReference>
<protein>
    <recommendedName>
        <fullName evidence="1">Dinitrogenase iron-molybdenum cofactor biosynthesis domain-containing protein</fullName>
    </recommendedName>
</protein>
<accession>A0A124FC10</accession>
<dbReference type="Gene3D" id="3.30.420.130">
    <property type="entry name" value="Dinitrogenase iron-molybdenum cofactor biosynthesis domain"/>
    <property type="match status" value="1"/>
</dbReference>
<evidence type="ECO:0000313" key="2">
    <source>
        <dbReference type="EMBL" id="KUJ94741.1"/>
    </source>
</evidence>
<reference evidence="4 5" key="2">
    <citation type="journal article" date="2015" name="MBio">
        <title>Genome-Resolved Metagenomic Analysis Reveals Roles for Candidate Phyla and Other Microbial Community Members in Biogeochemical Transformations in Oil Reservoirs.</title>
        <authorList>
            <person name="Hu P."/>
            <person name="Tom L."/>
            <person name="Singh A."/>
            <person name="Thomas B.C."/>
            <person name="Baker B.J."/>
            <person name="Piceno Y.M."/>
            <person name="Andersen G.L."/>
            <person name="Banfield J.F."/>
        </authorList>
    </citation>
    <scope>NUCLEOTIDE SEQUENCE [LARGE SCALE GENOMIC DNA]</scope>
</reference>
<dbReference type="EMBL" id="LGEX01000010">
    <property type="protein sequence ID" value="KUK07180.1"/>
    <property type="molecule type" value="Genomic_DNA"/>
</dbReference>
<dbReference type="InterPro" id="IPR003731">
    <property type="entry name" value="Di-Nase_FeMo-co_biosynth"/>
</dbReference>
<dbReference type="InterPro" id="IPR036105">
    <property type="entry name" value="DiNase_FeMo-co_biosyn_sf"/>
</dbReference>
<comment type="caution">
    <text evidence="3">The sequence shown here is derived from an EMBL/GenBank/DDBJ whole genome shotgun (WGS) entry which is preliminary data.</text>
</comment>
<organism evidence="3 4">
    <name type="scientific">Archaeoglobus fulgidus</name>
    <dbReference type="NCBI Taxonomy" id="2234"/>
    <lineage>
        <taxon>Archaea</taxon>
        <taxon>Methanobacteriati</taxon>
        <taxon>Methanobacteriota</taxon>
        <taxon>Archaeoglobi</taxon>
        <taxon>Archaeoglobales</taxon>
        <taxon>Archaeoglobaceae</taxon>
        <taxon>Archaeoglobus</taxon>
    </lineage>
</organism>
<dbReference type="EMBL" id="LGEQ01000001">
    <property type="protein sequence ID" value="KUJ94741.1"/>
    <property type="molecule type" value="Genomic_DNA"/>
</dbReference>
<dbReference type="Pfam" id="PF02579">
    <property type="entry name" value="Nitro_FeMo-Co"/>
    <property type="match status" value="1"/>
</dbReference>
<dbReference type="PANTHER" id="PTHR42983">
    <property type="entry name" value="DINITROGENASE IRON-MOLYBDENUM COFACTOR PROTEIN-RELATED"/>
    <property type="match status" value="1"/>
</dbReference>
<evidence type="ECO:0000313" key="4">
    <source>
        <dbReference type="Proteomes" id="UP000054015"/>
    </source>
</evidence>
<dbReference type="PATRIC" id="fig|2234.6.peg.1516"/>
<dbReference type="PANTHER" id="PTHR42983:SF1">
    <property type="entry name" value="IRON-MOLYBDENUM PROTEIN"/>
    <property type="match status" value="1"/>
</dbReference>
<evidence type="ECO:0000259" key="1">
    <source>
        <dbReference type="Pfam" id="PF02579"/>
    </source>
</evidence>
<dbReference type="SUPFAM" id="SSF53146">
    <property type="entry name" value="Nitrogenase accessory factor-like"/>
    <property type="match status" value="1"/>
</dbReference>